<dbReference type="EMBL" id="JACEFF010000585">
    <property type="protein sequence ID" value="KAH9634875.1"/>
    <property type="molecule type" value="Genomic_DNA"/>
</dbReference>
<evidence type="ECO:0000313" key="14">
    <source>
        <dbReference type="EMBL" id="KAH9634875.1"/>
    </source>
</evidence>
<comment type="similarity">
    <text evidence="2">Belongs to the rad9 family.</text>
</comment>
<evidence type="ECO:0000256" key="7">
    <source>
        <dbReference type="ARBA" id="ARBA00022839"/>
    </source>
</evidence>
<accession>A0A922MED9</accession>
<evidence type="ECO:0000256" key="5">
    <source>
        <dbReference type="ARBA" id="ARBA00022763"/>
    </source>
</evidence>
<keyword evidence="7" id="KW-0269">Exonuclease</keyword>
<protein>
    <recommendedName>
        <fullName evidence="10">Cell cycle checkpoint control protein RAD9A</fullName>
    </recommendedName>
    <alternativeName>
        <fullName evidence="11">DNA repair exonuclease rad9 homolog A</fullName>
    </alternativeName>
</protein>
<keyword evidence="5" id="KW-0227">DNA damage</keyword>
<dbReference type="GO" id="GO:0006281">
    <property type="term" value="P:DNA repair"/>
    <property type="evidence" value="ECO:0007669"/>
    <property type="project" value="TreeGrafter"/>
</dbReference>
<feature type="coiled-coil region" evidence="12">
    <location>
        <begin position="114"/>
        <end position="148"/>
    </location>
</feature>
<evidence type="ECO:0000256" key="3">
    <source>
        <dbReference type="ARBA" id="ARBA00022553"/>
    </source>
</evidence>
<evidence type="ECO:0000256" key="6">
    <source>
        <dbReference type="ARBA" id="ARBA00022801"/>
    </source>
</evidence>
<evidence type="ECO:0000256" key="10">
    <source>
        <dbReference type="ARBA" id="ARBA00069752"/>
    </source>
</evidence>
<dbReference type="PANTHER" id="PTHR15237">
    <property type="entry name" value="DNA REPAIR PROTEIN RAD9"/>
    <property type="match status" value="1"/>
</dbReference>
<dbReference type="GO" id="GO:0031573">
    <property type="term" value="P:mitotic intra-S DNA damage checkpoint signaling"/>
    <property type="evidence" value="ECO:0007669"/>
    <property type="project" value="TreeGrafter"/>
</dbReference>
<keyword evidence="12" id="KW-0175">Coiled coil</keyword>
<name>A0A922MED9_SPOEX</name>
<keyword evidence="4" id="KW-0540">Nuclease</keyword>
<dbReference type="GO" id="GO:0030896">
    <property type="term" value="C:checkpoint clamp complex"/>
    <property type="evidence" value="ECO:0007669"/>
    <property type="project" value="InterPro"/>
</dbReference>
<feature type="region of interest" description="Disordered" evidence="13">
    <location>
        <begin position="616"/>
        <end position="651"/>
    </location>
</feature>
<sequence>MVTMVLNNHDWWALIRTFVNIVRNNVHFDVYSHTKATQGNVFDMELIFVQLFIFLLSSHLSSSDWVSEWMSPIQEHIGVPRRFDDEKMLKTDPEDFEKRAEDKVPTHLSPITLKIKLEETLRSAKVLAETLKTQIDDLANRENLLKDAITNGRPGVSTLTVSTMSQVPRSYIIRNGRWSLCNGMIQFPIPSQASSTNLFNGLFSEPRCIGREVPTVQDPCVFNSVIKYEVVPTVRAPEYTEDEYLCLKPTFNVTLERYMSVTRHVLNDTCKDDRQPNRYNNKPESSLQVFTKLFSKASAIRFYEYEFVRGIIRSLGDNYLECGVRILSEYSFYPHKSSAASTLPLEYCVEKDGTNILNVLARTVHALARFGDELYLESLPDCILLRTLNAAESAYAMVKFNKNFFSYFNYNYYSTEDNEGLKCKISMKSALNTFKSPTHIDKQVENLEIKLDPDSCKLIFQLKCRHGIVKTHFVSILDCKAMQAVYTKDAVPNRITSPQRILSDALNNFQSSDDQVTLEATSMSLILRNYIDTAADLTKIIRTQISLKPAEFDSYMIGTETVITFSLKEFRALLTFSEALNLPLQLHFETTGRPAVFIVHNGTTFEAHFVLATTKPDNASQTTTTQNTNVERNKRKDTSGSQGSAKKKPHLETDISKCLDEDSHLFNFVDIPGDNEIILSNKLNGNHSINKDKTVNDLMDCDNIPASPAARTMIKSVFKRCFESTFDPRSIQGAVLAENSDSE</sequence>
<evidence type="ECO:0000256" key="4">
    <source>
        <dbReference type="ARBA" id="ARBA00022722"/>
    </source>
</evidence>
<dbReference type="PANTHER" id="PTHR15237:SF0">
    <property type="entry name" value="CELL CYCLE CHECKPOINT CONTROL PROTEIN"/>
    <property type="match status" value="1"/>
</dbReference>
<dbReference type="InterPro" id="IPR046938">
    <property type="entry name" value="DNA_clamp_sf"/>
</dbReference>
<evidence type="ECO:0000256" key="2">
    <source>
        <dbReference type="ARBA" id="ARBA00008494"/>
    </source>
</evidence>
<dbReference type="AlphaFoldDB" id="A0A922MED9"/>
<dbReference type="Gene3D" id="3.70.10.10">
    <property type="match status" value="1"/>
</dbReference>
<comment type="subcellular location">
    <subcellularLocation>
        <location evidence="1">Nucleus</location>
    </subcellularLocation>
</comment>
<evidence type="ECO:0000256" key="8">
    <source>
        <dbReference type="ARBA" id="ARBA00023242"/>
    </source>
</evidence>
<dbReference type="Proteomes" id="UP000814243">
    <property type="component" value="Unassembled WGS sequence"/>
</dbReference>
<evidence type="ECO:0000313" key="15">
    <source>
        <dbReference type="Proteomes" id="UP000814243"/>
    </source>
</evidence>
<dbReference type="GO" id="GO:0000076">
    <property type="term" value="P:DNA replication checkpoint signaling"/>
    <property type="evidence" value="ECO:0007669"/>
    <property type="project" value="TreeGrafter"/>
</dbReference>
<proteinExistence type="inferred from homology"/>
<dbReference type="SUPFAM" id="SSF55979">
    <property type="entry name" value="DNA clamp"/>
    <property type="match status" value="1"/>
</dbReference>
<comment type="caution">
    <text evidence="14">The sequence shown here is derived from an EMBL/GenBank/DDBJ whole genome shotgun (WGS) entry which is preliminary data.</text>
</comment>
<comment type="function">
    <text evidence="9">Component of the 9-1-1 cell-cycle checkpoint response complex that plays a major role in DNA repair. The 9-1-1 complex is recruited to DNA lesion upon damage by the RAD17-replication factor C (RFC) clamp loader complex. Acts then as a sliding clamp platform on DNA for several proteins involved in long-patch base excision repair (LP-BER). The 9-1-1 complex stimulates DNA polymerase beta (POLB) activity by increasing its affinity for the 3'-OH end of the primer-template and stabilizes POLB to those sites where LP-BER proceeds; endonuclease FEN1 cleavage activity on substrates with double, nick, or gap flaps of distinct sequences and lengths; and DNA ligase I (LIG1) on long-patch base excision repair substrates. The 9-1-1 complex is necessary for the recruitment of RHNO1 to sites of double-stranded breaks (DSB) occurring during the S phase. RAD9A possesses 3'-&gt;5' double stranded DNA exonuclease activity.</text>
</comment>
<organism evidence="14 15">
    <name type="scientific">Spodoptera exigua</name>
    <name type="common">Beet armyworm</name>
    <name type="synonym">Noctua fulgens</name>
    <dbReference type="NCBI Taxonomy" id="7107"/>
    <lineage>
        <taxon>Eukaryota</taxon>
        <taxon>Metazoa</taxon>
        <taxon>Ecdysozoa</taxon>
        <taxon>Arthropoda</taxon>
        <taxon>Hexapoda</taxon>
        <taxon>Insecta</taxon>
        <taxon>Pterygota</taxon>
        <taxon>Neoptera</taxon>
        <taxon>Endopterygota</taxon>
        <taxon>Lepidoptera</taxon>
        <taxon>Glossata</taxon>
        <taxon>Ditrysia</taxon>
        <taxon>Noctuoidea</taxon>
        <taxon>Noctuidae</taxon>
        <taxon>Amphipyrinae</taxon>
        <taxon>Spodoptera</taxon>
    </lineage>
</organism>
<dbReference type="InterPro" id="IPR007268">
    <property type="entry name" value="Rad9/Ddc1"/>
</dbReference>
<keyword evidence="6" id="KW-0378">Hydrolase</keyword>
<keyword evidence="8" id="KW-0539">Nucleus</keyword>
<dbReference type="Pfam" id="PF04139">
    <property type="entry name" value="Rad9"/>
    <property type="match status" value="1"/>
</dbReference>
<keyword evidence="3" id="KW-0597">Phosphoprotein</keyword>
<evidence type="ECO:0000256" key="13">
    <source>
        <dbReference type="SAM" id="MobiDB-lite"/>
    </source>
</evidence>
<dbReference type="GO" id="GO:0004527">
    <property type="term" value="F:exonuclease activity"/>
    <property type="evidence" value="ECO:0007669"/>
    <property type="project" value="UniProtKB-KW"/>
</dbReference>
<evidence type="ECO:0000256" key="11">
    <source>
        <dbReference type="ARBA" id="ARBA00079896"/>
    </source>
</evidence>
<dbReference type="GO" id="GO:0071479">
    <property type="term" value="P:cellular response to ionizing radiation"/>
    <property type="evidence" value="ECO:0007669"/>
    <property type="project" value="TreeGrafter"/>
</dbReference>
<gene>
    <name evidence="14" type="ORF">HF086_004565</name>
</gene>
<dbReference type="FunFam" id="3.70.10.10:FF:000005">
    <property type="entry name" value="Cell cycle checkpoint control protein"/>
    <property type="match status" value="1"/>
</dbReference>
<reference evidence="14" key="1">
    <citation type="journal article" date="2021" name="G3 (Bethesda)">
        <title>Genome and transcriptome analysis of the beet armyworm Spodoptera exigua reveals targets for pest control. .</title>
        <authorList>
            <person name="Simon S."/>
            <person name="Breeschoten T."/>
            <person name="Jansen H.J."/>
            <person name="Dirks R.P."/>
            <person name="Schranz M.E."/>
            <person name="Ros V.I.D."/>
        </authorList>
    </citation>
    <scope>NUCLEOTIDE SEQUENCE</scope>
    <source>
        <strain evidence="14">TB_SE_WUR_2020</strain>
    </source>
</reference>
<evidence type="ECO:0000256" key="1">
    <source>
        <dbReference type="ARBA" id="ARBA00004123"/>
    </source>
</evidence>
<evidence type="ECO:0000256" key="9">
    <source>
        <dbReference type="ARBA" id="ARBA00059283"/>
    </source>
</evidence>
<evidence type="ECO:0000256" key="12">
    <source>
        <dbReference type="SAM" id="Coils"/>
    </source>
</evidence>